<dbReference type="GO" id="GO:0004622">
    <property type="term" value="F:phosphatidylcholine lysophospholipase activity"/>
    <property type="evidence" value="ECO:0007669"/>
    <property type="project" value="TreeGrafter"/>
</dbReference>
<evidence type="ECO:0000313" key="3">
    <source>
        <dbReference type="Proteomes" id="UP000295122"/>
    </source>
</evidence>
<gene>
    <name evidence="2" type="ORF">EV668_2077</name>
</gene>
<dbReference type="InterPro" id="IPR013830">
    <property type="entry name" value="SGNH_hydro"/>
</dbReference>
<reference evidence="2 3" key="1">
    <citation type="submission" date="2019-03" db="EMBL/GenBank/DDBJ databases">
        <title>Genomic Encyclopedia of Type Strains, Phase IV (KMG-IV): sequencing the most valuable type-strain genomes for metagenomic binning, comparative biology and taxonomic classification.</title>
        <authorList>
            <person name="Goeker M."/>
        </authorList>
    </citation>
    <scope>NUCLEOTIDE SEQUENCE [LARGE SCALE GENOMIC DNA]</scope>
    <source>
        <strain evidence="2 3">DSM 25903</strain>
    </source>
</reference>
<sequence length="254" mass="27539">MELAFAVSTHRPDAAPVMPSPRHLLLLAMLALAATLLGGPTEARSSRPLKLVVLGDSLSSGFLIPRAQAFPAVLEASLKRSGIDVTVVDAAVTNDPSWGGLARLDRDVPADTDGVILELGANDMIRMTSPLATRNALEQIIARLRARGIPVLLAGFRMPIPWMHDAAGFEQVYRSLARRYRLIAYPDFYAGLWAEPRYRLIDGVHPSPEGVQRIVAGILPTVRRFVGALPRSRGAGFQAARRPGRTAITARRTL</sequence>
<dbReference type="PANTHER" id="PTHR30383:SF24">
    <property type="entry name" value="THIOESTERASE 1_PROTEASE 1_LYSOPHOSPHOLIPASE L1"/>
    <property type="match status" value="1"/>
</dbReference>
<evidence type="ECO:0000259" key="1">
    <source>
        <dbReference type="Pfam" id="PF13472"/>
    </source>
</evidence>
<proteinExistence type="predicted"/>
<comment type="caution">
    <text evidence="2">The sequence shown here is derived from an EMBL/GenBank/DDBJ whole genome shotgun (WGS) entry which is preliminary data.</text>
</comment>
<dbReference type="InterPro" id="IPR036514">
    <property type="entry name" value="SGNH_hydro_sf"/>
</dbReference>
<dbReference type="RefSeq" id="WP_245512990.1">
    <property type="nucleotide sequence ID" value="NZ_SNZR01000011.1"/>
</dbReference>
<dbReference type="Pfam" id="PF13472">
    <property type="entry name" value="Lipase_GDSL_2"/>
    <property type="match status" value="1"/>
</dbReference>
<organism evidence="2 3">
    <name type="scientific">Enterovirga rhinocerotis</name>
    <dbReference type="NCBI Taxonomy" id="1339210"/>
    <lineage>
        <taxon>Bacteria</taxon>
        <taxon>Pseudomonadati</taxon>
        <taxon>Pseudomonadota</taxon>
        <taxon>Alphaproteobacteria</taxon>
        <taxon>Hyphomicrobiales</taxon>
        <taxon>Methylobacteriaceae</taxon>
        <taxon>Enterovirga</taxon>
    </lineage>
</organism>
<dbReference type="PANTHER" id="PTHR30383">
    <property type="entry name" value="THIOESTERASE 1/PROTEASE 1/LYSOPHOSPHOLIPASE L1"/>
    <property type="match status" value="1"/>
</dbReference>
<keyword evidence="3" id="KW-1185">Reference proteome</keyword>
<evidence type="ECO:0000313" key="2">
    <source>
        <dbReference type="EMBL" id="TDR94788.1"/>
    </source>
</evidence>
<accession>A0A4R7C8M3</accession>
<name>A0A4R7C8M3_9HYPH</name>
<feature type="domain" description="SGNH hydrolase-type esterase" evidence="1">
    <location>
        <begin position="53"/>
        <end position="212"/>
    </location>
</feature>
<dbReference type="SUPFAM" id="SSF52266">
    <property type="entry name" value="SGNH hydrolase"/>
    <property type="match status" value="1"/>
</dbReference>
<protein>
    <submittedName>
        <fullName evidence="2">Acyl-CoA thioesterase-1</fullName>
    </submittedName>
</protein>
<dbReference type="AlphaFoldDB" id="A0A4R7C8M3"/>
<dbReference type="Gene3D" id="3.40.50.1110">
    <property type="entry name" value="SGNH hydrolase"/>
    <property type="match status" value="1"/>
</dbReference>
<dbReference type="InterPro" id="IPR051532">
    <property type="entry name" value="Ester_Hydrolysis_Enzymes"/>
</dbReference>
<dbReference type="Proteomes" id="UP000295122">
    <property type="component" value="Unassembled WGS sequence"/>
</dbReference>
<dbReference type="EMBL" id="SNZR01000011">
    <property type="protein sequence ID" value="TDR94788.1"/>
    <property type="molecule type" value="Genomic_DNA"/>
</dbReference>